<dbReference type="NCBIfam" id="NF007356">
    <property type="entry name" value="PRK09852.1"/>
    <property type="match status" value="1"/>
</dbReference>
<proteinExistence type="inferred from homology"/>
<protein>
    <submittedName>
        <fullName evidence="7">Glycosyl hydrolase, family 1</fullName>
    </submittedName>
</protein>
<dbReference type="InterPro" id="IPR033132">
    <property type="entry name" value="GH_1_N_CS"/>
</dbReference>
<evidence type="ECO:0000256" key="3">
    <source>
        <dbReference type="ARBA" id="ARBA00023295"/>
    </source>
</evidence>
<dbReference type="EMBL" id="AFAA02000027">
    <property type="protein sequence ID" value="EII34474.1"/>
    <property type="molecule type" value="Genomic_DNA"/>
</dbReference>
<dbReference type="PROSITE" id="PS00572">
    <property type="entry name" value="GLYCOSYL_HYDROL_F1_1"/>
    <property type="match status" value="1"/>
</dbReference>
<accession>A0AAN3V4G4</accession>
<dbReference type="InterPro" id="IPR017853">
    <property type="entry name" value="GH"/>
</dbReference>
<evidence type="ECO:0000256" key="1">
    <source>
        <dbReference type="ARBA" id="ARBA00010838"/>
    </source>
</evidence>
<dbReference type="InterPro" id="IPR018120">
    <property type="entry name" value="Glyco_hydro_1_AS"/>
</dbReference>
<dbReference type="GO" id="GO:0008422">
    <property type="term" value="F:beta-glucosidase activity"/>
    <property type="evidence" value="ECO:0007669"/>
    <property type="project" value="TreeGrafter"/>
</dbReference>
<comment type="similarity">
    <text evidence="1 5">Belongs to the glycosyl hydrolase 1 family.</text>
</comment>
<organism evidence="7 8">
    <name type="scientific">Escherichia coli 4.0967</name>
    <dbReference type="NCBI Taxonomy" id="869687"/>
    <lineage>
        <taxon>Bacteria</taxon>
        <taxon>Pseudomonadati</taxon>
        <taxon>Pseudomonadota</taxon>
        <taxon>Gammaproteobacteria</taxon>
        <taxon>Enterobacterales</taxon>
        <taxon>Enterobacteriaceae</taxon>
        <taxon>Escherichia</taxon>
    </lineage>
</organism>
<dbReference type="PRINTS" id="PR00131">
    <property type="entry name" value="GLHYDRLASE1"/>
</dbReference>
<evidence type="ECO:0000256" key="6">
    <source>
        <dbReference type="RuleBase" id="RU004468"/>
    </source>
</evidence>
<evidence type="ECO:0000313" key="8">
    <source>
        <dbReference type="Proteomes" id="UP000003866"/>
    </source>
</evidence>
<reference evidence="7 8" key="1">
    <citation type="submission" date="2011-12" db="EMBL/GenBank/DDBJ databases">
        <authorList>
            <person name="Brinkac L."/>
            <person name="Radune D."/>
            <person name="Sanka R."/>
            <person name="Selengut J."/>
            <person name="DebRoy C."/>
            <person name="Feng P."/>
            <person name="Fratamico P.M."/>
            <person name="Kapur V."/>
            <person name="Kariyawasam S."/>
            <person name="Losada L."/>
            <person name="Nierman W.C."/>
            <person name="Nelson K."/>
        </authorList>
    </citation>
    <scope>NUCLEOTIDE SEQUENCE [LARGE SCALE GENOMIC DNA]</scope>
    <source>
        <strain evidence="7 8">4.0967</strain>
    </source>
</reference>
<feature type="active site" description="Nucleophile" evidence="4">
    <location>
        <position position="376"/>
    </location>
</feature>
<keyword evidence="2 6" id="KW-0378">Hydrolase</keyword>
<dbReference type="PANTHER" id="PTHR10353">
    <property type="entry name" value="GLYCOSYL HYDROLASE"/>
    <property type="match status" value="1"/>
</dbReference>
<gene>
    <name evidence="7" type="ORF">EC40967_2827</name>
</gene>
<dbReference type="InterPro" id="IPR001360">
    <property type="entry name" value="Glyco_hydro_1"/>
</dbReference>
<dbReference type="NCBIfam" id="NF007158">
    <property type="entry name" value="PRK09593.1"/>
    <property type="match status" value="1"/>
</dbReference>
<dbReference type="Gene3D" id="3.20.20.80">
    <property type="entry name" value="Glycosidases"/>
    <property type="match status" value="1"/>
</dbReference>
<dbReference type="PROSITE" id="PS00653">
    <property type="entry name" value="GLYCOSYL_HYDROL_F1_2"/>
    <property type="match status" value="1"/>
</dbReference>
<dbReference type="GO" id="GO:0005829">
    <property type="term" value="C:cytosol"/>
    <property type="evidence" value="ECO:0007669"/>
    <property type="project" value="TreeGrafter"/>
</dbReference>
<dbReference type="SUPFAM" id="SSF51445">
    <property type="entry name" value="(Trans)glycosidases"/>
    <property type="match status" value="1"/>
</dbReference>
<evidence type="ECO:0000313" key="7">
    <source>
        <dbReference type="EMBL" id="EII34474.1"/>
    </source>
</evidence>
<comment type="caution">
    <text evidence="7">The sequence shown here is derived from an EMBL/GenBank/DDBJ whole genome shotgun (WGS) entry which is preliminary data.</text>
</comment>
<name>A0AAN3V4G4_ECOLX</name>
<evidence type="ECO:0000256" key="4">
    <source>
        <dbReference type="PROSITE-ProRule" id="PRU10055"/>
    </source>
</evidence>
<sequence>MRMKMSVFPEGFLWGGALAANQSEGAFREGGKGLTTVDMIPHGEHRMAVKLGLEKRFQLRDDEFYPSHEATDFYHRYKEDIALMAEMGFKVFRTSIAWSRLFPQGDKITPNQQGIAFYRSVFEECKKYGIEPLVTLCHFDVPMHLVTEYGSWRNRKLVEFFSRYARTCFEAFDGLVKYWLTFNEINIMLHSPFSGAGLVFEEGENQDQVKYQAAHHQLVASALATKIAHEVNPQNQVGCMLAGGNFYPYSCKPEDVWAALEKDRENLFFIDVQARGAYPAYSARVFREKGVTINKAPGDDEILKNTVDFVSFSYYASRCASAEMNANNSSAANVVKSLRNPYLQVSDWGWGIDPLGLRITMNMMYDRYQKPLFLVENGLGAKDELAANGEINDDYRISYLREHIRAMGEAIADGIPLMGYTTWGCIDLVSASTGEMSKRYGFVYVDRDDAGNGTLTRTRKKSFWWYKKVIASNGEDLE</sequence>
<evidence type="ECO:0000256" key="2">
    <source>
        <dbReference type="ARBA" id="ARBA00022801"/>
    </source>
</evidence>
<dbReference type="PANTHER" id="PTHR10353:SF122">
    <property type="entry name" value="6-PHOSPHO-BETA-GLUCOSIDASE ASCB-RELATED"/>
    <property type="match status" value="1"/>
</dbReference>
<dbReference type="FunFam" id="3.20.20.80:FF:000004">
    <property type="entry name" value="Beta-glucosidase 6-phospho-beta-glucosidase"/>
    <property type="match status" value="1"/>
</dbReference>
<dbReference type="GO" id="GO:0016052">
    <property type="term" value="P:carbohydrate catabolic process"/>
    <property type="evidence" value="ECO:0007669"/>
    <property type="project" value="TreeGrafter"/>
</dbReference>
<evidence type="ECO:0000256" key="5">
    <source>
        <dbReference type="RuleBase" id="RU003690"/>
    </source>
</evidence>
<dbReference type="Pfam" id="PF00232">
    <property type="entry name" value="Glyco_hydro_1"/>
    <property type="match status" value="1"/>
</dbReference>
<keyword evidence="3 6" id="KW-0326">Glycosidase</keyword>
<dbReference type="Proteomes" id="UP000003866">
    <property type="component" value="Unassembled WGS sequence"/>
</dbReference>
<dbReference type="AlphaFoldDB" id="A0AAN3V4G4"/>